<dbReference type="AlphaFoldDB" id="H8ZWN6"/>
<proteinExistence type="predicted"/>
<evidence type="ECO:0000313" key="2">
    <source>
        <dbReference type="EMBL" id="AEO93202.1"/>
    </source>
</evidence>
<sequence length="311" mass="38206">MLIFHLYYVFFIFFGTLLSIMSMNWFWSWFGMELCLFSFFPLMLSYTITYLNYIVDCKYFLIQSLGSIFLFLGLYMMKIDYFTYLFVVGFIMKLGLYPFLSYMFDLSLGLTWDIFWIFSSLIKFSSMYFFSMFMMNLMTIVFVVFFFTSIYSLLFMITTNILKIFIMGSSYIQIFYVYLIIVNLCDFVIYYFMYLYVSYMVVYMMFLGNFEYFSDLYMNNSFFSLYFVISMLSYMGFPFFFGFYMKLYILSSLCMYMYFFFFLIMILSFYSYIRLMCLIFLNLNVYVYKFFDLKLLVEFYLGFFSILMLLW</sequence>
<feature type="transmembrane region" description="Helical" evidence="1">
    <location>
        <begin position="256"/>
        <end position="281"/>
    </location>
</feature>
<feature type="transmembrane region" description="Helical" evidence="1">
    <location>
        <begin position="137"/>
        <end position="158"/>
    </location>
</feature>
<name>H8ZWN6_9CRUS</name>
<keyword evidence="1" id="KW-0472">Membrane</keyword>
<feature type="transmembrane region" description="Helical" evidence="1">
    <location>
        <begin position="293"/>
        <end position="310"/>
    </location>
</feature>
<gene>
    <name evidence="2" type="primary">ND2</name>
</gene>
<feature type="transmembrane region" description="Helical" evidence="1">
    <location>
        <begin position="34"/>
        <end position="53"/>
    </location>
</feature>
<evidence type="ECO:0000256" key="1">
    <source>
        <dbReference type="SAM" id="Phobius"/>
    </source>
</evidence>
<accession>H8ZWN6</accession>
<feature type="transmembrane region" description="Helical" evidence="1">
    <location>
        <begin position="164"/>
        <end position="181"/>
    </location>
</feature>
<keyword evidence="1" id="KW-1133">Transmembrane helix</keyword>
<dbReference type="EMBL" id="JN616263">
    <property type="protein sequence ID" value="AEO93202.1"/>
    <property type="molecule type" value="Genomic_DNA"/>
</dbReference>
<protein>
    <submittedName>
        <fullName evidence="2">NADH dehydrogenase subunit 2</fullName>
    </submittedName>
</protein>
<keyword evidence="1" id="KW-0812">Transmembrane</keyword>
<keyword evidence="2" id="KW-0496">Mitochondrion</keyword>
<organism evidence="2">
    <name type="scientific">Polyascus gregaria</name>
    <dbReference type="NCBI Taxonomy" id="238043"/>
    <lineage>
        <taxon>Eukaryota</taxon>
        <taxon>Metazoa</taxon>
        <taxon>Ecdysozoa</taxon>
        <taxon>Arthropoda</taxon>
        <taxon>Crustacea</taxon>
        <taxon>Multicrustacea</taxon>
        <taxon>Cirripedia</taxon>
        <taxon>Rhizocephala</taxon>
        <taxon>Sacculinidae</taxon>
        <taxon>Polyascus</taxon>
    </lineage>
</organism>
<feature type="transmembrane region" description="Helical" evidence="1">
    <location>
        <begin position="188"/>
        <end position="210"/>
    </location>
</feature>
<feature type="transmembrane region" description="Helical" evidence="1">
    <location>
        <begin position="222"/>
        <end position="244"/>
    </location>
</feature>
<geneLocation type="mitochondrion" evidence="2"/>
<feature type="transmembrane region" description="Helical" evidence="1">
    <location>
        <begin position="6"/>
        <end position="27"/>
    </location>
</feature>
<feature type="transmembrane region" description="Helical" evidence="1">
    <location>
        <begin position="59"/>
        <end position="77"/>
    </location>
</feature>
<reference evidence="2" key="1">
    <citation type="journal article" date="2012" name="Mol. Biol. Rep.">
        <title>Nearly complete mitochondrial genome of Polyascus gregaria and the phylogenetic relationships among maxillopodans.</title>
        <authorList>
            <person name="Yan J."/>
            <person name="Zhou J."/>
            <person name="Li P."/>
            <person name="Sun H."/>
            <person name="Zhou K."/>
        </authorList>
    </citation>
    <scope>NUCLEOTIDE SEQUENCE</scope>
</reference>